<dbReference type="InterPro" id="IPR018389">
    <property type="entry name" value="DctP_fam"/>
</dbReference>
<dbReference type="Pfam" id="PF03480">
    <property type="entry name" value="DctP"/>
    <property type="match status" value="1"/>
</dbReference>
<dbReference type="Proteomes" id="UP001500620">
    <property type="component" value="Unassembled WGS sequence"/>
</dbReference>
<dbReference type="NCBIfam" id="NF037995">
    <property type="entry name" value="TRAP_S1"/>
    <property type="match status" value="1"/>
</dbReference>
<keyword evidence="1" id="KW-0732">Signal</keyword>
<name>A0ABP8DQP9_9ACTN</name>
<dbReference type="InterPro" id="IPR038404">
    <property type="entry name" value="TRAP_DctP_sf"/>
</dbReference>
<organism evidence="2 3">
    <name type="scientific">Dactylosporangium darangshiense</name>
    <dbReference type="NCBI Taxonomy" id="579108"/>
    <lineage>
        <taxon>Bacteria</taxon>
        <taxon>Bacillati</taxon>
        <taxon>Actinomycetota</taxon>
        <taxon>Actinomycetes</taxon>
        <taxon>Micromonosporales</taxon>
        <taxon>Micromonosporaceae</taxon>
        <taxon>Dactylosporangium</taxon>
    </lineage>
</organism>
<gene>
    <name evidence="2" type="ORF">GCM10022255_096640</name>
</gene>
<reference evidence="3" key="1">
    <citation type="journal article" date="2019" name="Int. J. Syst. Evol. Microbiol.">
        <title>The Global Catalogue of Microorganisms (GCM) 10K type strain sequencing project: providing services to taxonomists for standard genome sequencing and annotation.</title>
        <authorList>
            <consortium name="The Broad Institute Genomics Platform"/>
            <consortium name="The Broad Institute Genome Sequencing Center for Infectious Disease"/>
            <person name="Wu L."/>
            <person name="Ma J."/>
        </authorList>
    </citation>
    <scope>NUCLEOTIDE SEQUENCE [LARGE SCALE GENOMIC DNA]</scope>
    <source>
        <strain evidence="3">JCM 17441</strain>
    </source>
</reference>
<comment type="caution">
    <text evidence="2">The sequence shown here is derived from an EMBL/GenBank/DDBJ whole genome shotgun (WGS) entry which is preliminary data.</text>
</comment>
<evidence type="ECO:0008006" key="4">
    <source>
        <dbReference type="Google" id="ProtNLM"/>
    </source>
</evidence>
<evidence type="ECO:0000313" key="3">
    <source>
        <dbReference type="Proteomes" id="UP001500620"/>
    </source>
</evidence>
<dbReference type="PANTHER" id="PTHR33376:SF4">
    <property type="entry name" value="SIALIC ACID-BINDING PERIPLASMIC PROTEIN SIAP"/>
    <property type="match status" value="1"/>
</dbReference>
<accession>A0ABP8DQP9</accession>
<evidence type="ECO:0000313" key="2">
    <source>
        <dbReference type="EMBL" id="GAA4261933.1"/>
    </source>
</evidence>
<proteinExistence type="predicted"/>
<protein>
    <recommendedName>
        <fullName evidence="4">TRAP-type C4-dicarboxylate transport system substrate-binding protein</fullName>
    </recommendedName>
</protein>
<sequence>MPVAIAAAALTAACTSGSSDPGGVGRSSTVLTMANGSASIASYPAVAQFVNRFTELESGLSANVVDRWGDFKPDSEQQIVRDVASGKADVGWVGARVFDTLGVSSLQALSAPMLVDSYALQQAVVDSDVSRRMLDGVDKVGVHGLGLLAGGLRKPVSVKRPFLRAADWQGARFGTLKSATQTTAIEALGAKPAEVLAQDRDKAIDSGQLDAFEMSLRGYQFNSLERRAPYVAANVNLWPEMMVLIVNPDRFGKLRDYERARLVQAANETAARSGELSGGDAALLAQECQLGARAHVAAADDLAALRDAFAPVYAKLREDATTRDLIARIEEFKRSTTAEPALTVPAGCTETDPAPVASNAANELLGTWEAASPHPYLFEVTDSVWIQYERRTDGSAEQGWRGTYTINGSTVRLKEIGAGCELEYQFTLQAGELRIKVVRSGPEDNPDCGPHDLAVQRFIYETAPFRKTK</sequence>
<evidence type="ECO:0000256" key="1">
    <source>
        <dbReference type="ARBA" id="ARBA00022729"/>
    </source>
</evidence>
<dbReference type="EMBL" id="BAABAT010000048">
    <property type="protein sequence ID" value="GAA4261933.1"/>
    <property type="molecule type" value="Genomic_DNA"/>
</dbReference>
<keyword evidence="3" id="KW-1185">Reference proteome</keyword>
<dbReference type="Gene3D" id="3.40.190.170">
    <property type="entry name" value="Bacterial extracellular solute-binding protein, family 7"/>
    <property type="match status" value="1"/>
</dbReference>
<dbReference type="PANTHER" id="PTHR33376">
    <property type="match status" value="1"/>
</dbReference>